<dbReference type="Proteomes" id="UP000320386">
    <property type="component" value="Chromosome"/>
</dbReference>
<evidence type="ECO:0000256" key="2">
    <source>
        <dbReference type="ARBA" id="ARBA00034247"/>
    </source>
</evidence>
<dbReference type="Pfam" id="PF13487">
    <property type="entry name" value="HD_5"/>
    <property type="match status" value="1"/>
</dbReference>
<dbReference type="EC" id="2.7.7.65" evidence="1"/>
<dbReference type="InterPro" id="IPR037522">
    <property type="entry name" value="HD_GYP_dom"/>
</dbReference>
<dbReference type="PANTHER" id="PTHR45138:SF9">
    <property type="entry name" value="DIGUANYLATE CYCLASE DGCM-RELATED"/>
    <property type="match status" value="1"/>
</dbReference>
<protein>
    <recommendedName>
        <fullName evidence="1">diguanylate cyclase</fullName>
        <ecNumber evidence="1">2.7.7.65</ecNumber>
    </recommendedName>
</protein>
<evidence type="ECO:0000256" key="1">
    <source>
        <dbReference type="ARBA" id="ARBA00012528"/>
    </source>
</evidence>
<dbReference type="CDD" id="cd01949">
    <property type="entry name" value="GGDEF"/>
    <property type="match status" value="1"/>
</dbReference>
<dbReference type="GO" id="GO:0043709">
    <property type="term" value="P:cell adhesion involved in single-species biofilm formation"/>
    <property type="evidence" value="ECO:0007669"/>
    <property type="project" value="TreeGrafter"/>
</dbReference>
<evidence type="ECO:0000313" key="9">
    <source>
        <dbReference type="Proteomes" id="UP000320386"/>
    </source>
</evidence>
<dbReference type="InterPro" id="IPR050469">
    <property type="entry name" value="Diguanylate_Cyclase"/>
</dbReference>
<evidence type="ECO:0000259" key="5">
    <source>
        <dbReference type="PROSITE" id="PS50110"/>
    </source>
</evidence>
<dbReference type="PROSITE" id="PS50887">
    <property type="entry name" value="GGDEF"/>
    <property type="match status" value="1"/>
</dbReference>
<name>A0A518BU46_9BACT</name>
<dbReference type="OrthoDB" id="244535at2"/>
<dbReference type="SMART" id="SM00471">
    <property type="entry name" value="HDc"/>
    <property type="match status" value="1"/>
</dbReference>
<proteinExistence type="predicted"/>
<comment type="catalytic activity">
    <reaction evidence="2">
        <text>2 GTP = 3',3'-c-di-GMP + 2 diphosphate</text>
        <dbReference type="Rhea" id="RHEA:24898"/>
        <dbReference type="ChEBI" id="CHEBI:33019"/>
        <dbReference type="ChEBI" id="CHEBI:37565"/>
        <dbReference type="ChEBI" id="CHEBI:58805"/>
        <dbReference type="EC" id="2.7.7.65"/>
    </reaction>
</comment>
<reference evidence="8 9" key="1">
    <citation type="submission" date="2019-02" db="EMBL/GenBank/DDBJ databases">
        <title>Deep-cultivation of Planctomycetes and their phenomic and genomic characterization uncovers novel biology.</title>
        <authorList>
            <person name="Wiegand S."/>
            <person name="Jogler M."/>
            <person name="Boedeker C."/>
            <person name="Pinto D."/>
            <person name="Vollmers J."/>
            <person name="Rivas-Marin E."/>
            <person name="Kohn T."/>
            <person name="Peeters S.H."/>
            <person name="Heuer A."/>
            <person name="Rast P."/>
            <person name="Oberbeckmann S."/>
            <person name="Bunk B."/>
            <person name="Jeske O."/>
            <person name="Meyerdierks A."/>
            <person name="Storesund J.E."/>
            <person name="Kallscheuer N."/>
            <person name="Luecker S."/>
            <person name="Lage O.M."/>
            <person name="Pohl T."/>
            <person name="Merkel B.J."/>
            <person name="Hornburger P."/>
            <person name="Mueller R.-W."/>
            <person name="Bruemmer F."/>
            <person name="Labrenz M."/>
            <person name="Spormann A.M."/>
            <person name="Op den Camp H."/>
            <person name="Overmann J."/>
            <person name="Amann R."/>
            <person name="Jetten M.S.M."/>
            <person name="Mascher T."/>
            <person name="Medema M.H."/>
            <person name="Devos D.P."/>
            <person name="Kaster A.-K."/>
            <person name="Ovreas L."/>
            <person name="Rohde M."/>
            <person name="Galperin M.Y."/>
            <person name="Jogler C."/>
        </authorList>
    </citation>
    <scope>NUCLEOTIDE SEQUENCE [LARGE SCALE GENOMIC DNA]</scope>
    <source>
        <strain evidence="8 9">Pan265</strain>
    </source>
</reference>
<dbReference type="CDD" id="cd00077">
    <property type="entry name" value="HDc"/>
    <property type="match status" value="1"/>
</dbReference>
<evidence type="ECO:0000313" key="8">
    <source>
        <dbReference type="EMBL" id="QDU70510.1"/>
    </source>
</evidence>
<dbReference type="Gene3D" id="3.40.50.2300">
    <property type="match status" value="1"/>
</dbReference>
<evidence type="ECO:0000256" key="4">
    <source>
        <dbReference type="SAM" id="Coils"/>
    </source>
</evidence>
<feature type="modified residue" description="4-aspartylphosphate" evidence="3">
    <location>
        <position position="58"/>
    </location>
</feature>
<dbReference type="InterPro" id="IPR000160">
    <property type="entry name" value="GGDEF_dom"/>
</dbReference>
<dbReference type="InterPro" id="IPR029787">
    <property type="entry name" value="Nucleotide_cyclase"/>
</dbReference>
<dbReference type="AlphaFoldDB" id="A0A518BU46"/>
<dbReference type="InterPro" id="IPR043128">
    <property type="entry name" value="Rev_trsase/Diguanyl_cyclase"/>
</dbReference>
<dbReference type="PANTHER" id="PTHR45138">
    <property type="entry name" value="REGULATORY COMPONENTS OF SENSORY TRANSDUCTION SYSTEM"/>
    <property type="match status" value="1"/>
</dbReference>
<gene>
    <name evidence="8" type="primary">pleD_1</name>
    <name evidence="8" type="ORF">Pan265_03380</name>
</gene>
<dbReference type="GO" id="GO:0005886">
    <property type="term" value="C:plasma membrane"/>
    <property type="evidence" value="ECO:0007669"/>
    <property type="project" value="TreeGrafter"/>
</dbReference>
<dbReference type="EMBL" id="CP036280">
    <property type="protein sequence ID" value="QDU70510.1"/>
    <property type="molecule type" value="Genomic_DNA"/>
</dbReference>
<dbReference type="SMART" id="SM00267">
    <property type="entry name" value="GGDEF"/>
    <property type="match status" value="1"/>
</dbReference>
<dbReference type="SUPFAM" id="SSF109604">
    <property type="entry name" value="HD-domain/PDEase-like"/>
    <property type="match status" value="1"/>
</dbReference>
<dbReference type="NCBIfam" id="TIGR00254">
    <property type="entry name" value="GGDEF"/>
    <property type="match status" value="1"/>
</dbReference>
<accession>A0A518BU46</accession>
<dbReference type="GO" id="GO:0052621">
    <property type="term" value="F:diguanylate cyclase activity"/>
    <property type="evidence" value="ECO:0007669"/>
    <property type="project" value="UniProtKB-EC"/>
</dbReference>
<dbReference type="Pfam" id="PF00072">
    <property type="entry name" value="Response_reg"/>
    <property type="match status" value="1"/>
</dbReference>
<dbReference type="SUPFAM" id="SSF55073">
    <property type="entry name" value="Nucleotide cyclase"/>
    <property type="match status" value="1"/>
</dbReference>
<dbReference type="GO" id="GO:1902201">
    <property type="term" value="P:negative regulation of bacterial-type flagellum-dependent cell motility"/>
    <property type="evidence" value="ECO:0007669"/>
    <property type="project" value="TreeGrafter"/>
</dbReference>
<dbReference type="InterPro" id="IPR001789">
    <property type="entry name" value="Sig_transdc_resp-reg_receiver"/>
</dbReference>
<dbReference type="CDD" id="cd00156">
    <property type="entry name" value="REC"/>
    <property type="match status" value="1"/>
</dbReference>
<organism evidence="8 9">
    <name type="scientific">Mucisphaera calidilacus</name>
    <dbReference type="NCBI Taxonomy" id="2527982"/>
    <lineage>
        <taxon>Bacteria</taxon>
        <taxon>Pseudomonadati</taxon>
        <taxon>Planctomycetota</taxon>
        <taxon>Phycisphaerae</taxon>
        <taxon>Phycisphaerales</taxon>
        <taxon>Phycisphaeraceae</taxon>
        <taxon>Mucisphaera</taxon>
    </lineage>
</organism>
<dbReference type="RefSeq" id="WP_145444667.1">
    <property type="nucleotide sequence ID" value="NZ_CP036280.1"/>
</dbReference>
<dbReference type="Pfam" id="PF00990">
    <property type="entry name" value="GGDEF"/>
    <property type="match status" value="1"/>
</dbReference>
<feature type="domain" description="GGDEF" evidence="6">
    <location>
        <begin position="178"/>
        <end position="309"/>
    </location>
</feature>
<sequence length="517" mass="58126">MASKHRKILLAEDNADHQQVLLRALTRDRDYIQMTVVSNGQQLLAAAQQEAFDCILIDFNLDQCSAPDVIPRLNQLQDRVPKIVLSASDDQRIVVESMRCGVSDFLNKVEAIEPGVLWRRVEKAIDEAEHQQRERRKANRRLRMLRKEAELDALTGLYNRRFTERFLSKDRRGQDRRANACVVMIDLDNFKTINDTLGHDAGDSAIRQAARIIREHTQPNDIAARWGGEEFLVIRYAPSLTDSWIWADELRRKIKDKIVLPAPANGLTASIGVDFIPTSDLCEETISRADRAMYHAKDHGRDRVSTWAMAVTASEAMTIQSYPNQTPRSRLLMLRDRLHDSLGETQLDHTGLHGHRVRQMVERIASPLITDPAIAEDLALAAEFHDIGKLGIPEELLALPRGLTDGERRLINEHGRFGSELLEICGASERAVRAVARHHESFVDAVTTSISTNRSPSLGGIIGVCDAVVTMLSGRPYAQAKTPVEVITELKEHRGEQFDPIIVDAIRLFNHQMPLAA</sequence>
<keyword evidence="4" id="KW-0175">Coiled coil</keyword>
<dbReference type="SUPFAM" id="SSF52172">
    <property type="entry name" value="CheY-like"/>
    <property type="match status" value="1"/>
</dbReference>
<dbReference type="Gene3D" id="3.30.70.270">
    <property type="match status" value="1"/>
</dbReference>
<dbReference type="Gene3D" id="1.10.3210.10">
    <property type="entry name" value="Hypothetical protein af1432"/>
    <property type="match status" value="1"/>
</dbReference>
<dbReference type="GO" id="GO:0000160">
    <property type="term" value="P:phosphorelay signal transduction system"/>
    <property type="evidence" value="ECO:0007669"/>
    <property type="project" value="InterPro"/>
</dbReference>
<keyword evidence="3" id="KW-0597">Phosphoprotein</keyword>
<dbReference type="FunFam" id="3.30.70.270:FF:000001">
    <property type="entry name" value="Diguanylate cyclase domain protein"/>
    <property type="match status" value="1"/>
</dbReference>
<dbReference type="InterPro" id="IPR011006">
    <property type="entry name" value="CheY-like_superfamily"/>
</dbReference>
<dbReference type="PROSITE" id="PS50110">
    <property type="entry name" value="RESPONSE_REGULATORY"/>
    <property type="match status" value="1"/>
</dbReference>
<dbReference type="KEGG" id="mcad:Pan265_03380"/>
<feature type="coiled-coil region" evidence="4">
    <location>
        <begin position="121"/>
        <end position="148"/>
    </location>
</feature>
<feature type="domain" description="Response regulatory" evidence="5">
    <location>
        <begin position="7"/>
        <end position="123"/>
    </location>
</feature>
<keyword evidence="9" id="KW-1185">Reference proteome</keyword>
<feature type="domain" description="HD-GYP" evidence="7">
    <location>
        <begin position="328"/>
        <end position="517"/>
    </location>
</feature>
<evidence type="ECO:0000259" key="6">
    <source>
        <dbReference type="PROSITE" id="PS50887"/>
    </source>
</evidence>
<dbReference type="PROSITE" id="PS51832">
    <property type="entry name" value="HD_GYP"/>
    <property type="match status" value="1"/>
</dbReference>
<evidence type="ECO:0000256" key="3">
    <source>
        <dbReference type="PROSITE-ProRule" id="PRU00169"/>
    </source>
</evidence>
<dbReference type="InterPro" id="IPR003607">
    <property type="entry name" value="HD/PDEase_dom"/>
</dbReference>
<dbReference type="SMART" id="SM00448">
    <property type="entry name" value="REC"/>
    <property type="match status" value="1"/>
</dbReference>
<evidence type="ECO:0000259" key="7">
    <source>
        <dbReference type="PROSITE" id="PS51832"/>
    </source>
</evidence>